<feature type="domain" description="NADP-dependent oxidoreductase" evidence="7">
    <location>
        <begin position="18"/>
        <end position="293"/>
    </location>
</feature>
<dbReference type="PROSITE" id="PS00798">
    <property type="entry name" value="ALDOKETO_REDUCTASE_1"/>
    <property type="match status" value="1"/>
</dbReference>
<feature type="site" description="Lowers pKa of active site Tyr" evidence="6">
    <location>
        <position position="80"/>
    </location>
</feature>
<evidence type="ECO:0000313" key="8">
    <source>
        <dbReference type="Proteomes" id="UP000694925"/>
    </source>
</evidence>
<dbReference type="FunFam" id="3.20.20.100:FF:000006">
    <property type="entry name" value="Aldo-keto reductase family 1 member A1"/>
    <property type="match status" value="1"/>
</dbReference>
<name>A0AAJ7JCU9_9HYME</name>
<evidence type="ECO:0000313" key="9">
    <source>
        <dbReference type="RefSeq" id="XP_017889598.1"/>
    </source>
</evidence>
<dbReference type="PROSITE" id="PS00063">
    <property type="entry name" value="ALDOKETO_REDUCTASE_3"/>
    <property type="match status" value="1"/>
</dbReference>
<evidence type="ECO:0000256" key="6">
    <source>
        <dbReference type="PIRSR" id="PIRSR000097-3"/>
    </source>
</evidence>
<dbReference type="InterPro" id="IPR018170">
    <property type="entry name" value="Aldo/ket_reductase_CS"/>
</dbReference>
<evidence type="ECO:0000256" key="1">
    <source>
        <dbReference type="ARBA" id="ARBA00007905"/>
    </source>
</evidence>
<organism evidence="8 9">
    <name type="scientific">Ceratina calcarata</name>
    <dbReference type="NCBI Taxonomy" id="156304"/>
    <lineage>
        <taxon>Eukaryota</taxon>
        <taxon>Metazoa</taxon>
        <taxon>Ecdysozoa</taxon>
        <taxon>Arthropoda</taxon>
        <taxon>Hexapoda</taxon>
        <taxon>Insecta</taxon>
        <taxon>Pterygota</taxon>
        <taxon>Neoptera</taxon>
        <taxon>Endopterygota</taxon>
        <taxon>Hymenoptera</taxon>
        <taxon>Apocrita</taxon>
        <taxon>Aculeata</taxon>
        <taxon>Apoidea</taxon>
        <taxon>Anthophila</taxon>
        <taxon>Apidae</taxon>
        <taxon>Ceratina</taxon>
        <taxon>Zadontomerus</taxon>
    </lineage>
</organism>
<dbReference type="PANTHER" id="PTHR11732">
    <property type="entry name" value="ALDO/KETO REDUCTASE"/>
    <property type="match status" value="1"/>
</dbReference>
<evidence type="ECO:0000256" key="5">
    <source>
        <dbReference type="PIRSR" id="PIRSR000097-2"/>
    </source>
</evidence>
<gene>
    <name evidence="9" type="primary">LOC108630684</name>
</gene>
<dbReference type="KEGG" id="ccal:108630684"/>
<dbReference type="InterPro" id="IPR020471">
    <property type="entry name" value="AKR"/>
</dbReference>
<dbReference type="PRINTS" id="PR00069">
    <property type="entry name" value="ALDKETRDTASE"/>
</dbReference>
<keyword evidence="8" id="KW-1185">Reference proteome</keyword>
<dbReference type="SUPFAM" id="SSF51430">
    <property type="entry name" value="NAD(P)-linked oxidoreductase"/>
    <property type="match status" value="1"/>
</dbReference>
<dbReference type="RefSeq" id="XP_017889598.1">
    <property type="nucleotide sequence ID" value="XM_018034109.2"/>
</dbReference>
<dbReference type="GO" id="GO:0016491">
    <property type="term" value="F:oxidoreductase activity"/>
    <property type="evidence" value="ECO:0007669"/>
    <property type="project" value="UniProtKB-KW"/>
</dbReference>
<feature type="active site" description="Proton donor" evidence="4">
    <location>
        <position position="51"/>
    </location>
</feature>
<dbReference type="GeneID" id="108630684"/>
<dbReference type="AlphaFoldDB" id="A0AAJ7JCU9"/>
<dbReference type="PROSITE" id="PS00062">
    <property type="entry name" value="ALDOKETO_REDUCTASE_2"/>
    <property type="match status" value="1"/>
</dbReference>
<feature type="binding site" evidence="5">
    <location>
        <position position="113"/>
    </location>
    <ligand>
        <name>substrate</name>
    </ligand>
</feature>
<evidence type="ECO:0000256" key="4">
    <source>
        <dbReference type="PIRSR" id="PIRSR000097-1"/>
    </source>
</evidence>
<evidence type="ECO:0000256" key="2">
    <source>
        <dbReference type="ARBA" id="ARBA00022857"/>
    </source>
</evidence>
<protein>
    <submittedName>
        <fullName evidence="9">Aldose reductase-like</fullName>
    </submittedName>
</protein>
<comment type="similarity">
    <text evidence="1">Belongs to the aldo/keto reductase family.</text>
</comment>
<keyword evidence="2" id="KW-0521">NADP</keyword>
<sequence>MMAQPTVKFNNGNSCPALGLGTWKSKPSEVTQAVKDAIDVGYRHFDCARVYQNEKEVGEAIAAKIKEGVIKREDIFVTSKLWNTDHQPDRVEPALKKTLSDLGLQYLDLYLMHSPMGFKAGDEFFPQDAEGNLIADDTDYIDTWHAMEKLIKQGLVKNIGVSNFDIKQVERLLANSTIKPVTNQVECHPYFDQKKLSEFCNSKGITITAYSPFAAPDRPFAEANEPLVLEDAKLKEIAGKYKKSAAQVALRYQIQRGHIVIPKSVTKSRIQENFNIFDFELSPEDVDAINKLNRNRIVCFKPDRFKGHKYFPIMLDM</sequence>
<evidence type="ECO:0000256" key="3">
    <source>
        <dbReference type="ARBA" id="ARBA00023002"/>
    </source>
</evidence>
<dbReference type="Proteomes" id="UP000694925">
    <property type="component" value="Unplaced"/>
</dbReference>
<accession>A0AAJ7JCU9</accession>
<reference evidence="9" key="1">
    <citation type="submission" date="2025-08" db="UniProtKB">
        <authorList>
            <consortium name="RefSeq"/>
        </authorList>
    </citation>
    <scope>IDENTIFICATION</scope>
    <source>
        <tissue evidence="9">Whole body</tissue>
    </source>
</reference>
<dbReference type="Gene3D" id="3.20.20.100">
    <property type="entry name" value="NADP-dependent oxidoreductase domain"/>
    <property type="match status" value="1"/>
</dbReference>
<dbReference type="InterPro" id="IPR023210">
    <property type="entry name" value="NADP_OxRdtase_dom"/>
</dbReference>
<dbReference type="InterPro" id="IPR036812">
    <property type="entry name" value="NAD(P)_OxRdtase_dom_sf"/>
</dbReference>
<keyword evidence="3" id="KW-0560">Oxidoreductase</keyword>
<proteinExistence type="inferred from homology"/>
<dbReference type="Pfam" id="PF00248">
    <property type="entry name" value="Aldo_ket_red"/>
    <property type="match status" value="1"/>
</dbReference>
<evidence type="ECO:0000259" key="7">
    <source>
        <dbReference type="Pfam" id="PF00248"/>
    </source>
</evidence>
<dbReference type="PIRSF" id="PIRSF000097">
    <property type="entry name" value="AKR"/>
    <property type="match status" value="1"/>
</dbReference>